<dbReference type="EMBL" id="KQ415047">
    <property type="protein sequence ID" value="KOC58853.1"/>
    <property type="molecule type" value="Genomic_DNA"/>
</dbReference>
<dbReference type="PANTHER" id="PTHR36696">
    <property type="entry name" value="AGAP012002-PA"/>
    <property type="match status" value="1"/>
</dbReference>
<evidence type="ECO:0000256" key="1">
    <source>
        <dbReference type="SAM" id="MobiDB-lite"/>
    </source>
</evidence>
<accession>A0A0L7QJS2</accession>
<protein>
    <submittedName>
        <fullName evidence="2">Uncharacterized protein</fullName>
    </submittedName>
</protein>
<feature type="region of interest" description="Disordered" evidence="1">
    <location>
        <begin position="126"/>
        <end position="178"/>
    </location>
</feature>
<proteinExistence type="predicted"/>
<dbReference type="AlphaFoldDB" id="A0A0L7QJS2"/>
<dbReference type="PANTHER" id="PTHR36696:SF1">
    <property type="entry name" value="EF-HAND DOMAIN-CONTAINING PROTEIN"/>
    <property type="match status" value="1"/>
</dbReference>
<evidence type="ECO:0000313" key="3">
    <source>
        <dbReference type="Proteomes" id="UP000053825"/>
    </source>
</evidence>
<organism evidence="2 3">
    <name type="scientific">Habropoda laboriosa</name>
    <dbReference type="NCBI Taxonomy" id="597456"/>
    <lineage>
        <taxon>Eukaryota</taxon>
        <taxon>Metazoa</taxon>
        <taxon>Ecdysozoa</taxon>
        <taxon>Arthropoda</taxon>
        <taxon>Hexapoda</taxon>
        <taxon>Insecta</taxon>
        <taxon>Pterygota</taxon>
        <taxon>Neoptera</taxon>
        <taxon>Endopterygota</taxon>
        <taxon>Hymenoptera</taxon>
        <taxon>Apocrita</taxon>
        <taxon>Aculeata</taxon>
        <taxon>Apoidea</taxon>
        <taxon>Anthophila</taxon>
        <taxon>Apidae</taxon>
        <taxon>Habropoda</taxon>
    </lineage>
</organism>
<name>A0A0L7QJS2_9HYME</name>
<evidence type="ECO:0000313" key="2">
    <source>
        <dbReference type="EMBL" id="KOC58853.1"/>
    </source>
</evidence>
<gene>
    <name evidence="2" type="ORF">WH47_01696</name>
</gene>
<reference evidence="2 3" key="1">
    <citation type="submission" date="2015-07" db="EMBL/GenBank/DDBJ databases">
        <title>The genome of Habropoda laboriosa.</title>
        <authorList>
            <person name="Pan H."/>
            <person name="Kapheim K."/>
        </authorList>
    </citation>
    <scope>NUCLEOTIDE SEQUENCE [LARGE SCALE GENOMIC DNA]</scope>
    <source>
        <strain evidence="2">0110345459</strain>
    </source>
</reference>
<keyword evidence="3" id="KW-1185">Reference proteome</keyword>
<sequence length="466" mass="52899">MVNEGSRRRWFIRDWLTTRDTGGCVGCKTGVLGRANVWLTKVAEGDGPFGVWLTPRATGQCVVGEIGGLGRANVWLTKVAEGDGPLAFGQRYMPPDMKNETFTWHERDSLGTLEPAPTHRKTEIFISKPISRRTSEHQIRSPELPTDIPDPVPSIEIYDESNSSRNTDESKVKKPSKELTVVRRRGKRLCKGKCRRGSAYGQQTEVCDLLESTETQISHIGNKSTRTSIPTSNGDAENLVATPNRTSAMNNTPSTMLPSFIDANILKHLYRELDNDKIDAEFSVRRKIALQEALRVKGENYSHSKRSQKLSNPVLADLPRVFSRRAVRFEILGSESLHGLTVLEYLSKNVKCRMRNSQRYRIPFEKYLVQFPRYISPDDIYKALGDVMGEPITHEQEAYLKSMIGEIKEPLFVKSWFGLCAAAERLLCRFLPKEKDPATSLQTVDFEIFERRLKFINVDPQLVQFF</sequence>
<dbReference type="STRING" id="597456.A0A0L7QJS2"/>
<dbReference type="Proteomes" id="UP000053825">
    <property type="component" value="Unassembled WGS sequence"/>
</dbReference>
<feature type="compositionally biased region" description="Basic and acidic residues" evidence="1">
    <location>
        <begin position="166"/>
        <end position="178"/>
    </location>
</feature>
<dbReference type="OrthoDB" id="10021598at2759"/>